<dbReference type="EMBL" id="BMCU01000002">
    <property type="protein sequence ID" value="GGG11173.1"/>
    <property type="molecule type" value="Genomic_DNA"/>
</dbReference>
<evidence type="ECO:0000313" key="1">
    <source>
        <dbReference type="EMBL" id="GGG11173.1"/>
    </source>
</evidence>
<reference evidence="1" key="1">
    <citation type="journal article" date="2014" name="Int. J. Syst. Evol. Microbiol.">
        <title>Complete genome sequence of Corynebacterium casei LMG S-19264T (=DSM 44701T), isolated from a smear-ripened cheese.</title>
        <authorList>
            <consortium name="US DOE Joint Genome Institute (JGI-PGF)"/>
            <person name="Walter F."/>
            <person name="Albersmeier A."/>
            <person name="Kalinowski J."/>
            <person name="Ruckert C."/>
        </authorList>
    </citation>
    <scope>NUCLEOTIDE SEQUENCE</scope>
    <source>
        <strain evidence="1">CCM 7905</strain>
    </source>
</reference>
<accession>A0A917D4A3</accession>
<keyword evidence="2" id="KW-1185">Reference proteome</keyword>
<sequence length="120" mass="13112">MLENLFGLCSPDISMRKEPTCRKTTAEAVPSGIRLHVATRGRTTRAGDPNPAETVLADEAARAQLHLGVPVVPVIATPAHRVRSSRTCPRISKPVSSIRRYGVICSVSTRTMPPKWPDTW</sequence>
<name>A0A917D4A3_9NOCA</name>
<dbReference type="AlphaFoldDB" id="A0A917D4A3"/>
<comment type="caution">
    <text evidence="1">The sequence shown here is derived from an EMBL/GenBank/DDBJ whole genome shotgun (WGS) entry which is preliminary data.</text>
</comment>
<reference evidence="1" key="2">
    <citation type="submission" date="2020-09" db="EMBL/GenBank/DDBJ databases">
        <authorList>
            <person name="Sun Q."/>
            <person name="Sedlacek I."/>
        </authorList>
    </citation>
    <scope>NUCLEOTIDE SEQUENCE</scope>
    <source>
        <strain evidence="1">CCM 7905</strain>
    </source>
</reference>
<evidence type="ECO:0000313" key="2">
    <source>
        <dbReference type="Proteomes" id="UP000654257"/>
    </source>
</evidence>
<organism evidence="1 2">
    <name type="scientific">Rhodococcoides trifolii</name>
    <dbReference type="NCBI Taxonomy" id="908250"/>
    <lineage>
        <taxon>Bacteria</taxon>
        <taxon>Bacillati</taxon>
        <taxon>Actinomycetota</taxon>
        <taxon>Actinomycetes</taxon>
        <taxon>Mycobacteriales</taxon>
        <taxon>Nocardiaceae</taxon>
        <taxon>Rhodococcoides</taxon>
    </lineage>
</organism>
<dbReference type="Proteomes" id="UP000654257">
    <property type="component" value="Unassembled WGS sequence"/>
</dbReference>
<proteinExistence type="predicted"/>
<gene>
    <name evidence="1" type="ORF">GCM10007304_26550</name>
</gene>
<protein>
    <submittedName>
        <fullName evidence="1">Uncharacterized protein</fullName>
    </submittedName>
</protein>